<organism evidence="1 2">
    <name type="scientific">Cocos nucifera</name>
    <name type="common">Coconut palm</name>
    <dbReference type="NCBI Taxonomy" id="13894"/>
    <lineage>
        <taxon>Eukaryota</taxon>
        <taxon>Viridiplantae</taxon>
        <taxon>Streptophyta</taxon>
        <taxon>Embryophyta</taxon>
        <taxon>Tracheophyta</taxon>
        <taxon>Spermatophyta</taxon>
        <taxon>Magnoliopsida</taxon>
        <taxon>Liliopsida</taxon>
        <taxon>Arecaceae</taxon>
        <taxon>Arecoideae</taxon>
        <taxon>Cocoseae</taxon>
        <taxon>Attaleinae</taxon>
        <taxon>Cocos</taxon>
    </lineage>
</organism>
<sequence>MLSKLASSHRLLGPLLVSLIVETQQDPTCFPLPLQLCQMAIIVVTFGPREEEKDSAIRLVHLLMSCVDAIQCSDSGLAGTITEEMSCANTVQHGDSSLAGTIIEEMNYTDVIQRVNSGLVGTIIEEMWIVVTHVNTDFGIRKLLP</sequence>
<dbReference type="AlphaFoldDB" id="A0A8K0I236"/>
<name>A0A8K0I236_COCNU</name>
<gene>
    <name evidence="1" type="ORF">COCNU_03G005610</name>
</gene>
<reference evidence="1" key="1">
    <citation type="journal article" date="2017" name="Gigascience">
        <title>The genome draft of coconut (Cocos nucifera).</title>
        <authorList>
            <person name="Xiao Y."/>
            <person name="Xu P."/>
            <person name="Fan H."/>
            <person name="Baudouin L."/>
            <person name="Xia W."/>
            <person name="Bocs S."/>
            <person name="Xu J."/>
            <person name="Li Q."/>
            <person name="Guo A."/>
            <person name="Zhou L."/>
            <person name="Li J."/>
            <person name="Wu Y."/>
            <person name="Ma Z."/>
            <person name="Armero A."/>
            <person name="Issali A.E."/>
            <person name="Liu N."/>
            <person name="Peng M."/>
            <person name="Yang Y."/>
        </authorList>
    </citation>
    <scope>NUCLEOTIDE SEQUENCE</scope>
    <source>
        <tissue evidence="1">Spear leaf of Hainan Tall coconut</tissue>
    </source>
</reference>
<accession>A0A8K0I236</accession>
<dbReference type="Proteomes" id="UP000797356">
    <property type="component" value="Chromosome 3"/>
</dbReference>
<comment type="caution">
    <text evidence="1">The sequence shown here is derived from an EMBL/GenBank/DDBJ whole genome shotgun (WGS) entry which is preliminary data.</text>
</comment>
<evidence type="ECO:0000313" key="1">
    <source>
        <dbReference type="EMBL" id="KAG1334442.1"/>
    </source>
</evidence>
<reference evidence="1" key="2">
    <citation type="submission" date="2019-07" db="EMBL/GenBank/DDBJ databases">
        <authorList>
            <person name="Yang Y."/>
            <person name="Bocs S."/>
            <person name="Baudouin L."/>
        </authorList>
    </citation>
    <scope>NUCLEOTIDE SEQUENCE</scope>
    <source>
        <tissue evidence="1">Spear leaf of Hainan Tall coconut</tissue>
    </source>
</reference>
<keyword evidence="2" id="KW-1185">Reference proteome</keyword>
<dbReference type="EMBL" id="CM017874">
    <property type="protein sequence ID" value="KAG1334442.1"/>
    <property type="molecule type" value="Genomic_DNA"/>
</dbReference>
<proteinExistence type="predicted"/>
<evidence type="ECO:0000313" key="2">
    <source>
        <dbReference type="Proteomes" id="UP000797356"/>
    </source>
</evidence>
<protein>
    <submittedName>
        <fullName evidence="1">Uncharacterized protein</fullName>
    </submittedName>
</protein>